<keyword evidence="3" id="KW-1185">Reference proteome</keyword>
<evidence type="ECO:0000313" key="2">
    <source>
        <dbReference type="EMBL" id="EJK45027.1"/>
    </source>
</evidence>
<dbReference type="AlphaFoldDB" id="K0REN1"/>
<reference evidence="2 3" key="1">
    <citation type="journal article" date="2012" name="Genome Biol.">
        <title>Genome and low-iron response of an oceanic diatom adapted to chronic iron limitation.</title>
        <authorList>
            <person name="Lommer M."/>
            <person name="Specht M."/>
            <person name="Roy A.S."/>
            <person name="Kraemer L."/>
            <person name="Andreson R."/>
            <person name="Gutowska M.A."/>
            <person name="Wolf J."/>
            <person name="Bergner S.V."/>
            <person name="Schilhabel M.B."/>
            <person name="Klostermeier U.C."/>
            <person name="Beiko R.G."/>
            <person name="Rosenstiel P."/>
            <person name="Hippler M."/>
            <person name="Laroche J."/>
        </authorList>
    </citation>
    <scope>NUCLEOTIDE SEQUENCE [LARGE SCALE GENOMIC DNA]</scope>
    <source>
        <strain evidence="2 3">CCMP1005</strain>
    </source>
</reference>
<protein>
    <submittedName>
        <fullName evidence="2">Uncharacterized protein</fullName>
    </submittedName>
</protein>
<dbReference type="EMBL" id="AGNL01048900">
    <property type="protein sequence ID" value="EJK45027.1"/>
    <property type="molecule type" value="Genomic_DNA"/>
</dbReference>
<name>K0REN1_THAOC</name>
<evidence type="ECO:0000313" key="3">
    <source>
        <dbReference type="Proteomes" id="UP000266841"/>
    </source>
</evidence>
<feature type="non-terminal residue" evidence="2">
    <location>
        <position position="239"/>
    </location>
</feature>
<accession>K0REN1</accession>
<feature type="region of interest" description="Disordered" evidence="1">
    <location>
        <begin position="1"/>
        <end position="87"/>
    </location>
</feature>
<gene>
    <name evidence="2" type="ORF">THAOC_36382</name>
</gene>
<sequence length="239" mass="25309">MANHPIMTLSASAPPARPVDRPIRPPGFVKLPREAEPMPSLFAGDDDEEDAKPCYRDDPLASPPPSATLECAAAESGDPASGEMTPLPRHGLRRRACLLLPLLLTLYSLTDTDRDGAPPGGRGGRHLAFVTALSRHPPSMRIFRLVFEGVFLLYCGAFALRVWEGSYRRVGAADGSGELERSDGTFGDPTLGTVGNGLGGGGFQQHEVGPKAVMTPEAVGGCCSCPRPTRWGATPPTPR</sequence>
<organism evidence="2 3">
    <name type="scientific">Thalassiosira oceanica</name>
    <name type="common">Marine diatom</name>
    <dbReference type="NCBI Taxonomy" id="159749"/>
    <lineage>
        <taxon>Eukaryota</taxon>
        <taxon>Sar</taxon>
        <taxon>Stramenopiles</taxon>
        <taxon>Ochrophyta</taxon>
        <taxon>Bacillariophyta</taxon>
        <taxon>Coscinodiscophyceae</taxon>
        <taxon>Thalassiosirophycidae</taxon>
        <taxon>Thalassiosirales</taxon>
        <taxon>Thalassiosiraceae</taxon>
        <taxon>Thalassiosira</taxon>
    </lineage>
</organism>
<proteinExistence type="predicted"/>
<evidence type="ECO:0000256" key="1">
    <source>
        <dbReference type="SAM" id="MobiDB-lite"/>
    </source>
</evidence>
<comment type="caution">
    <text evidence="2">The sequence shown here is derived from an EMBL/GenBank/DDBJ whole genome shotgun (WGS) entry which is preliminary data.</text>
</comment>
<dbReference type="Proteomes" id="UP000266841">
    <property type="component" value="Unassembled WGS sequence"/>
</dbReference>